<comment type="caution">
    <text evidence="1">The sequence shown here is derived from an EMBL/GenBank/DDBJ whole genome shotgun (WGS) entry which is preliminary data.</text>
</comment>
<gene>
    <name evidence="1" type="ORF">B3C1_07159</name>
</gene>
<keyword evidence="2" id="KW-1185">Reference proteome</keyword>
<dbReference type="AlphaFoldDB" id="K2IY77"/>
<dbReference type="STRING" id="745411.B3C1_07159"/>
<reference evidence="1 2" key="1">
    <citation type="journal article" date="2012" name="J. Bacteriol.">
        <title>Genome Sequence of Gallaecimonas xiamenensis Type Strain 3-C-1.</title>
        <authorList>
            <person name="Lai Q."/>
            <person name="Wang L."/>
            <person name="Wang W."/>
            <person name="Shao Z."/>
        </authorList>
    </citation>
    <scope>NUCLEOTIDE SEQUENCE [LARGE SCALE GENOMIC DNA]</scope>
    <source>
        <strain evidence="1 2">3-C-1</strain>
    </source>
</reference>
<organism evidence="1 2">
    <name type="scientific">Gallaecimonas xiamenensis 3-C-1</name>
    <dbReference type="NCBI Taxonomy" id="745411"/>
    <lineage>
        <taxon>Bacteria</taxon>
        <taxon>Pseudomonadati</taxon>
        <taxon>Pseudomonadota</taxon>
        <taxon>Gammaproteobacteria</taxon>
        <taxon>Enterobacterales</taxon>
        <taxon>Gallaecimonadaceae</taxon>
        <taxon>Gallaecimonas</taxon>
    </lineage>
</organism>
<evidence type="ECO:0000313" key="2">
    <source>
        <dbReference type="Proteomes" id="UP000006755"/>
    </source>
</evidence>
<evidence type="ECO:0000313" key="1">
    <source>
        <dbReference type="EMBL" id="EKE75436.1"/>
    </source>
</evidence>
<name>K2IY77_9GAMM</name>
<dbReference type="RefSeq" id="WP_008483868.1">
    <property type="nucleotide sequence ID" value="NZ_AMRI01000008.1"/>
</dbReference>
<sequence>MATMDTYRQQAIALAHRFRLGLNTEAALDMVELLGALAGDFAPAEPQQQQTLNAIMTLILQCQERQDWLGLADYLEYELVQLLAAKA</sequence>
<protein>
    <submittedName>
        <fullName evidence="1">Uncharacterized protein</fullName>
    </submittedName>
</protein>
<dbReference type="Proteomes" id="UP000006755">
    <property type="component" value="Unassembled WGS sequence"/>
</dbReference>
<accession>K2IY77</accession>
<dbReference type="OrthoDB" id="5592031at2"/>
<dbReference type="PATRIC" id="fig|745411.4.peg.1412"/>
<dbReference type="eggNOG" id="ENOG502ZJ3N">
    <property type="taxonomic scope" value="Bacteria"/>
</dbReference>
<proteinExistence type="predicted"/>
<dbReference type="EMBL" id="AMRI01000008">
    <property type="protein sequence ID" value="EKE75436.1"/>
    <property type="molecule type" value="Genomic_DNA"/>
</dbReference>